<reference evidence="3 4" key="1">
    <citation type="submission" date="2016-10" db="EMBL/GenBank/DDBJ databases">
        <authorList>
            <person name="de Groot N.N."/>
        </authorList>
    </citation>
    <scope>NUCLEOTIDE SEQUENCE [LARGE SCALE GENOMIC DNA]</scope>
    <source>
        <strain evidence="3 4">Nl14</strain>
    </source>
</reference>
<name>A0A1I7IQE4_9PROT</name>
<evidence type="ECO:0000313" key="3">
    <source>
        <dbReference type="EMBL" id="SFU75132.1"/>
    </source>
</evidence>
<sequence length="91" mass="9628">MRYLLGALFLASCTMLTPLVTNEPLAPNETAMESPVSTVQPQTSMSTTEIPKPKSKTASPVSEISSCATLDAGDLKETIKAKLDCITENAP</sequence>
<feature type="signal peptide" evidence="2">
    <location>
        <begin position="1"/>
        <end position="22"/>
    </location>
</feature>
<gene>
    <name evidence="3" type="ORF">SAMN05216417_12338</name>
</gene>
<feature type="compositionally biased region" description="Polar residues" evidence="1">
    <location>
        <begin position="35"/>
        <end position="49"/>
    </location>
</feature>
<dbReference type="AlphaFoldDB" id="A0A1I7IQE4"/>
<evidence type="ECO:0000313" key="4">
    <source>
        <dbReference type="Proteomes" id="UP000182649"/>
    </source>
</evidence>
<dbReference type="RefSeq" id="WP_074975877.1">
    <property type="nucleotide sequence ID" value="NZ_FPBZ01000023.1"/>
</dbReference>
<protein>
    <submittedName>
        <fullName evidence="3">Uncharacterized protein</fullName>
    </submittedName>
</protein>
<evidence type="ECO:0000256" key="1">
    <source>
        <dbReference type="SAM" id="MobiDB-lite"/>
    </source>
</evidence>
<keyword evidence="2" id="KW-0732">Signal</keyword>
<evidence type="ECO:0000256" key="2">
    <source>
        <dbReference type="SAM" id="SignalP"/>
    </source>
</evidence>
<feature type="region of interest" description="Disordered" evidence="1">
    <location>
        <begin position="26"/>
        <end position="63"/>
    </location>
</feature>
<accession>A0A1I7IQE4</accession>
<dbReference type="Proteomes" id="UP000182649">
    <property type="component" value="Unassembled WGS sequence"/>
</dbReference>
<organism evidence="3 4">
    <name type="scientific">Nitrosospira multiformis</name>
    <dbReference type="NCBI Taxonomy" id="1231"/>
    <lineage>
        <taxon>Bacteria</taxon>
        <taxon>Pseudomonadati</taxon>
        <taxon>Pseudomonadota</taxon>
        <taxon>Betaproteobacteria</taxon>
        <taxon>Nitrosomonadales</taxon>
        <taxon>Nitrosomonadaceae</taxon>
        <taxon>Nitrosospira</taxon>
    </lineage>
</organism>
<feature type="chain" id="PRO_5010191332" evidence="2">
    <location>
        <begin position="23"/>
        <end position="91"/>
    </location>
</feature>
<dbReference type="OrthoDB" id="8565174at2"/>
<dbReference type="EMBL" id="FPBZ01000023">
    <property type="protein sequence ID" value="SFU75132.1"/>
    <property type="molecule type" value="Genomic_DNA"/>
</dbReference>
<proteinExistence type="predicted"/>